<reference evidence="3" key="2">
    <citation type="journal article" date="2023" name="IMA Fungus">
        <title>Comparative genomic study of the Penicillium genus elucidates a diverse pangenome and 15 lateral gene transfer events.</title>
        <authorList>
            <person name="Petersen C."/>
            <person name="Sorensen T."/>
            <person name="Nielsen M.R."/>
            <person name="Sondergaard T.E."/>
            <person name="Sorensen J.L."/>
            <person name="Fitzpatrick D.A."/>
            <person name="Frisvad J.C."/>
            <person name="Nielsen K.L."/>
        </authorList>
    </citation>
    <scope>NUCLEOTIDE SEQUENCE</scope>
    <source>
        <strain evidence="3">IBT 15544</strain>
    </source>
</reference>
<proteinExistence type="predicted"/>
<feature type="domain" description="Stress-response A/B barrel" evidence="2">
    <location>
        <begin position="3"/>
        <end position="105"/>
    </location>
</feature>
<organism evidence="3 4">
    <name type="scientific">Penicillium cinerascens</name>
    <dbReference type="NCBI Taxonomy" id="70096"/>
    <lineage>
        <taxon>Eukaryota</taxon>
        <taxon>Fungi</taxon>
        <taxon>Dikarya</taxon>
        <taxon>Ascomycota</taxon>
        <taxon>Pezizomycotina</taxon>
        <taxon>Eurotiomycetes</taxon>
        <taxon>Eurotiomycetidae</taxon>
        <taxon>Eurotiales</taxon>
        <taxon>Aspergillaceae</taxon>
        <taxon>Penicillium</taxon>
    </lineage>
</organism>
<comment type="caution">
    <text evidence="3">The sequence shown here is derived from an EMBL/GenBank/DDBJ whole genome shotgun (WGS) entry which is preliminary data.</text>
</comment>
<dbReference type="PROSITE" id="PS51502">
    <property type="entry name" value="S_R_A_B_BARREL"/>
    <property type="match status" value="1"/>
</dbReference>
<dbReference type="InterPro" id="IPR011008">
    <property type="entry name" value="Dimeric_a/b-barrel"/>
</dbReference>
<dbReference type="InterPro" id="IPR013097">
    <property type="entry name" value="Dabb"/>
</dbReference>
<reference evidence="3" key="1">
    <citation type="submission" date="2022-12" db="EMBL/GenBank/DDBJ databases">
        <authorList>
            <person name="Petersen C."/>
        </authorList>
    </citation>
    <scope>NUCLEOTIDE SEQUENCE</scope>
    <source>
        <strain evidence="3">IBT 15544</strain>
    </source>
</reference>
<dbReference type="GeneID" id="83178837"/>
<dbReference type="Proteomes" id="UP001150904">
    <property type="component" value="Unassembled WGS sequence"/>
</dbReference>
<dbReference type="SUPFAM" id="SSF54909">
    <property type="entry name" value="Dimeric alpha+beta barrel"/>
    <property type="match status" value="1"/>
</dbReference>
<dbReference type="SMART" id="SM00886">
    <property type="entry name" value="Dabb"/>
    <property type="match status" value="1"/>
</dbReference>
<keyword evidence="4" id="KW-1185">Reference proteome</keyword>
<evidence type="ECO:0000313" key="3">
    <source>
        <dbReference type="EMBL" id="KAJ5212828.1"/>
    </source>
</evidence>
<dbReference type="EMBL" id="JAPQKR010000008">
    <property type="protein sequence ID" value="KAJ5212828.1"/>
    <property type="molecule type" value="Genomic_DNA"/>
</dbReference>
<dbReference type="RefSeq" id="XP_058310998.1">
    <property type="nucleotide sequence ID" value="XM_058451536.1"/>
</dbReference>
<accession>A0A9W9N536</accession>
<name>A0A9W9N536_9EURO</name>
<dbReference type="OrthoDB" id="4250921at2759"/>
<dbReference type="PANTHER" id="PTHR33178">
    <property type="match status" value="1"/>
</dbReference>
<evidence type="ECO:0000313" key="4">
    <source>
        <dbReference type="Proteomes" id="UP001150904"/>
    </source>
</evidence>
<dbReference type="Pfam" id="PF07876">
    <property type="entry name" value="Dabb"/>
    <property type="match status" value="1"/>
</dbReference>
<dbReference type="PANTHER" id="PTHR33178:SF10">
    <property type="entry name" value="STRESS-RESPONSE A_B BARREL DOMAIN-CONTAINING PROTEIN"/>
    <property type="match status" value="1"/>
</dbReference>
<sequence>MVVSHVVLLSFKPGIGDVQKEEALTRLREIKDKAVHPTTGKPLVKSLTGGKNNSPKGYNKGYEYAFTWEFDTPEDRDYYTFKDPYHTSITPVILDAIENIIVVDFTPHEY</sequence>
<evidence type="ECO:0000259" key="2">
    <source>
        <dbReference type="PROSITE" id="PS51502"/>
    </source>
</evidence>
<evidence type="ECO:0000256" key="1">
    <source>
        <dbReference type="ARBA" id="ARBA00011738"/>
    </source>
</evidence>
<protein>
    <recommendedName>
        <fullName evidence="2">Stress-response A/B barrel domain-containing protein</fullName>
    </recommendedName>
</protein>
<dbReference type="Gene3D" id="3.30.70.100">
    <property type="match status" value="1"/>
</dbReference>
<dbReference type="AlphaFoldDB" id="A0A9W9N536"/>
<dbReference type="InterPro" id="IPR044662">
    <property type="entry name" value="HS1/DABB1-like"/>
</dbReference>
<comment type="subunit">
    <text evidence="1">Homodimer.</text>
</comment>
<gene>
    <name evidence="3" type="ORF">N7498_004474</name>
</gene>